<dbReference type="EMBL" id="JACYFS010000005">
    <property type="protein sequence ID" value="MBD8083796.1"/>
    <property type="molecule type" value="Genomic_DNA"/>
</dbReference>
<keyword evidence="1" id="KW-1133">Transmembrane helix</keyword>
<sequence length="178" mass="20673">MKTFISTLTALQFIVGFIGFIIIIIAFLKKNMYEYHPSIKETEMFKINTKHFLGGTFILVCLVISGLKTQLIKKDFQDSLNENKINFVEINGIYFTQYDIRDLFKNFEHDAGRYRCEKFSGLINLENDKNIPIEVIKHCYDKDKYIIISKAFETETTIGEIITDKFNQLVIDSASAQQ</sequence>
<feature type="transmembrane region" description="Helical" evidence="1">
    <location>
        <begin position="49"/>
        <end position="67"/>
    </location>
</feature>
<evidence type="ECO:0000313" key="3">
    <source>
        <dbReference type="Proteomes" id="UP000637299"/>
    </source>
</evidence>
<evidence type="ECO:0000313" key="2">
    <source>
        <dbReference type="EMBL" id="MBD8083796.1"/>
    </source>
</evidence>
<keyword evidence="1" id="KW-0812">Transmembrane</keyword>
<protein>
    <submittedName>
        <fullName evidence="2">Uncharacterized protein</fullName>
    </submittedName>
</protein>
<comment type="caution">
    <text evidence="2">The sequence shown here is derived from an EMBL/GenBank/DDBJ whole genome shotgun (WGS) entry which is preliminary data.</text>
</comment>
<keyword evidence="1" id="KW-0472">Membrane</keyword>
<dbReference type="RefSeq" id="WP_191737643.1">
    <property type="nucleotide sequence ID" value="NZ_JACYFS010000005.1"/>
</dbReference>
<gene>
    <name evidence="2" type="ORF">IC610_15360</name>
</gene>
<reference evidence="2 3" key="1">
    <citation type="submission" date="2020-09" db="EMBL/GenBank/DDBJ databases">
        <title>Genome seq and assembly of Chryseobacterium sp.</title>
        <authorList>
            <person name="Chhetri G."/>
        </authorList>
    </citation>
    <scope>NUCLEOTIDE SEQUENCE [LARGE SCALE GENOMIC DNA]</scope>
    <source>
        <strain evidence="2 3">GCR10</strain>
    </source>
</reference>
<organism evidence="2 3">
    <name type="scientific">Chryseobacterium caseinilyticum</name>
    <dbReference type="NCBI Taxonomy" id="2771428"/>
    <lineage>
        <taxon>Bacteria</taxon>
        <taxon>Pseudomonadati</taxon>
        <taxon>Bacteroidota</taxon>
        <taxon>Flavobacteriia</taxon>
        <taxon>Flavobacteriales</taxon>
        <taxon>Weeksellaceae</taxon>
        <taxon>Chryseobacterium group</taxon>
        <taxon>Chryseobacterium</taxon>
    </lineage>
</organism>
<evidence type="ECO:0000256" key="1">
    <source>
        <dbReference type="SAM" id="Phobius"/>
    </source>
</evidence>
<feature type="transmembrane region" description="Helical" evidence="1">
    <location>
        <begin position="6"/>
        <end position="28"/>
    </location>
</feature>
<accession>A0ABR8ZES1</accession>
<keyword evidence="3" id="KW-1185">Reference proteome</keyword>
<name>A0ABR8ZES1_9FLAO</name>
<dbReference type="Proteomes" id="UP000637299">
    <property type="component" value="Unassembled WGS sequence"/>
</dbReference>
<proteinExistence type="predicted"/>